<feature type="region of interest" description="Disordered" evidence="1">
    <location>
        <begin position="380"/>
        <end position="399"/>
    </location>
</feature>
<feature type="signal peptide" evidence="2">
    <location>
        <begin position="1"/>
        <end position="16"/>
    </location>
</feature>
<sequence length="428" mass="47432">MKLLLLIAILVGIVASIVIEQPLLTSGAPDNVTRQRVPRRLDGLPNGATPITGLIDFDPSNYASDALWQQYVDKGHHLICLMEATDSGAGHLIEDKRNPPSAASQWTGDLRYEQAEWFWHVGDWEWGSECDWEHIGLKQAFEGQGLNAYPAFEDDGDEMDGHNECISMTHYDADDIEDPNADPPEMRPIKDQHYQVGGKQYTATGAFYEFSLNQIDGAIVAKNLNSPITAVVGSRSWGRKASPGELPELRFCSDIFWGHWVYNNPHVKNLRVYGAHMVMNDATVLLVSRAFKNANINQLTAWPGTSFSAGTDEGKALIGSPIGATIAHLLLSHKAELGIKHVTRVTAVTNERKRNPSSGEQSHSELHLFFTIEDVPAGEVVGGGKAETKRDTLSDEDEDTESQVLYMKTKDRVREHIVMFEDLNLNDS</sequence>
<dbReference type="AlphaFoldDB" id="A0A6A7BM13"/>
<proteinExistence type="predicted"/>
<keyword evidence="4" id="KW-1185">Reference proteome</keyword>
<evidence type="ECO:0000313" key="4">
    <source>
        <dbReference type="Proteomes" id="UP000799423"/>
    </source>
</evidence>
<protein>
    <submittedName>
        <fullName evidence="3">Uncharacterized protein</fullName>
    </submittedName>
</protein>
<dbReference type="EMBL" id="MU006289">
    <property type="protein sequence ID" value="KAF2856423.1"/>
    <property type="molecule type" value="Genomic_DNA"/>
</dbReference>
<evidence type="ECO:0000256" key="2">
    <source>
        <dbReference type="SAM" id="SignalP"/>
    </source>
</evidence>
<dbReference type="OrthoDB" id="5337308at2759"/>
<keyword evidence="2" id="KW-0732">Signal</keyword>
<name>A0A6A7BM13_9PLEO</name>
<gene>
    <name evidence="3" type="ORF">T440DRAFT_439477</name>
</gene>
<organism evidence="3 4">
    <name type="scientific">Plenodomus tracheiphilus IPT5</name>
    <dbReference type="NCBI Taxonomy" id="1408161"/>
    <lineage>
        <taxon>Eukaryota</taxon>
        <taxon>Fungi</taxon>
        <taxon>Dikarya</taxon>
        <taxon>Ascomycota</taxon>
        <taxon>Pezizomycotina</taxon>
        <taxon>Dothideomycetes</taxon>
        <taxon>Pleosporomycetidae</taxon>
        <taxon>Pleosporales</taxon>
        <taxon>Pleosporineae</taxon>
        <taxon>Leptosphaeriaceae</taxon>
        <taxon>Plenodomus</taxon>
    </lineage>
</organism>
<feature type="chain" id="PRO_5025643422" evidence="2">
    <location>
        <begin position="17"/>
        <end position="428"/>
    </location>
</feature>
<accession>A0A6A7BM13</accession>
<dbReference type="Proteomes" id="UP000799423">
    <property type="component" value="Unassembled WGS sequence"/>
</dbReference>
<evidence type="ECO:0000256" key="1">
    <source>
        <dbReference type="SAM" id="MobiDB-lite"/>
    </source>
</evidence>
<evidence type="ECO:0000313" key="3">
    <source>
        <dbReference type="EMBL" id="KAF2856423.1"/>
    </source>
</evidence>
<reference evidence="3" key="1">
    <citation type="submission" date="2020-01" db="EMBL/GenBank/DDBJ databases">
        <authorList>
            <consortium name="DOE Joint Genome Institute"/>
            <person name="Haridas S."/>
            <person name="Albert R."/>
            <person name="Binder M."/>
            <person name="Bloem J."/>
            <person name="Labutti K."/>
            <person name="Salamov A."/>
            <person name="Andreopoulos B."/>
            <person name="Baker S.E."/>
            <person name="Barry K."/>
            <person name="Bills G."/>
            <person name="Bluhm B.H."/>
            <person name="Cannon C."/>
            <person name="Castanera R."/>
            <person name="Culley D.E."/>
            <person name="Daum C."/>
            <person name="Ezra D."/>
            <person name="Gonzalez J.B."/>
            <person name="Henrissat B."/>
            <person name="Kuo A."/>
            <person name="Liang C."/>
            <person name="Lipzen A."/>
            <person name="Lutzoni F."/>
            <person name="Magnuson J."/>
            <person name="Mondo S."/>
            <person name="Nolan M."/>
            <person name="Ohm R."/>
            <person name="Pangilinan J."/>
            <person name="Park H.-J."/>
            <person name="Ramirez L."/>
            <person name="Alfaro M."/>
            <person name="Sun H."/>
            <person name="Tritt A."/>
            <person name="Yoshinaga Y."/>
            <person name="Zwiers L.-H."/>
            <person name="Turgeon B.G."/>
            <person name="Goodwin S.B."/>
            <person name="Spatafora J.W."/>
            <person name="Crous P.W."/>
            <person name="Grigoriev I.V."/>
        </authorList>
    </citation>
    <scope>NUCLEOTIDE SEQUENCE</scope>
    <source>
        <strain evidence="3">IPT5</strain>
    </source>
</reference>